<protein>
    <submittedName>
        <fullName evidence="1 2">Uncharacterized protein</fullName>
    </submittedName>
</protein>
<keyword evidence="3" id="KW-1185">Reference proteome</keyword>
<dbReference type="EMBL" id="KB310083">
    <property type="protein sequence ID" value="ELT92517.1"/>
    <property type="molecule type" value="Genomic_DNA"/>
</dbReference>
<dbReference type="Proteomes" id="UP000014760">
    <property type="component" value="Unassembled WGS sequence"/>
</dbReference>
<name>R7TG99_CAPTE</name>
<organism evidence="1">
    <name type="scientific">Capitella teleta</name>
    <name type="common">Polychaete worm</name>
    <dbReference type="NCBI Taxonomy" id="283909"/>
    <lineage>
        <taxon>Eukaryota</taxon>
        <taxon>Metazoa</taxon>
        <taxon>Spiralia</taxon>
        <taxon>Lophotrochozoa</taxon>
        <taxon>Annelida</taxon>
        <taxon>Polychaeta</taxon>
        <taxon>Sedentaria</taxon>
        <taxon>Scolecida</taxon>
        <taxon>Capitellidae</taxon>
        <taxon>Capitella</taxon>
    </lineage>
</organism>
<evidence type="ECO:0000313" key="1">
    <source>
        <dbReference type="EMBL" id="ELT92517.1"/>
    </source>
</evidence>
<dbReference type="EnsemblMetazoa" id="CapteT212588">
    <property type="protein sequence ID" value="CapteP212588"/>
    <property type="gene ID" value="CapteG212588"/>
</dbReference>
<reference evidence="3" key="1">
    <citation type="submission" date="2012-12" db="EMBL/GenBank/DDBJ databases">
        <authorList>
            <person name="Hellsten U."/>
            <person name="Grimwood J."/>
            <person name="Chapman J.A."/>
            <person name="Shapiro H."/>
            <person name="Aerts A."/>
            <person name="Otillar R.P."/>
            <person name="Terry A.Y."/>
            <person name="Boore J.L."/>
            <person name="Simakov O."/>
            <person name="Marletaz F."/>
            <person name="Cho S.-J."/>
            <person name="Edsinger-Gonzales E."/>
            <person name="Havlak P."/>
            <person name="Kuo D.-H."/>
            <person name="Larsson T."/>
            <person name="Lv J."/>
            <person name="Arendt D."/>
            <person name="Savage R."/>
            <person name="Osoegawa K."/>
            <person name="de Jong P."/>
            <person name="Lindberg D.R."/>
            <person name="Seaver E.C."/>
            <person name="Weisblat D.A."/>
            <person name="Putnam N.H."/>
            <person name="Grigoriev I.V."/>
            <person name="Rokhsar D.S."/>
        </authorList>
    </citation>
    <scope>NUCLEOTIDE SEQUENCE</scope>
    <source>
        <strain evidence="3">I ESC-2004</strain>
    </source>
</reference>
<dbReference type="AlphaFoldDB" id="R7TG99"/>
<gene>
    <name evidence="1" type="ORF">CAPTEDRAFT_212588</name>
</gene>
<evidence type="ECO:0000313" key="3">
    <source>
        <dbReference type="Proteomes" id="UP000014760"/>
    </source>
</evidence>
<sequence length="112" mass="12768">MTLPGVTNCPEVYERYLLQHFDTSHINLIADTLPIPFNDFNQSKWTHNMSRSAFRAVINGQEQALIASLSQVRLKIVQIEEARLNHLQLTLRCTEINTSTAHPVQHLLCSLT</sequence>
<reference evidence="1 3" key="2">
    <citation type="journal article" date="2013" name="Nature">
        <title>Insights into bilaterian evolution from three spiralian genomes.</title>
        <authorList>
            <person name="Simakov O."/>
            <person name="Marletaz F."/>
            <person name="Cho S.J."/>
            <person name="Edsinger-Gonzales E."/>
            <person name="Havlak P."/>
            <person name="Hellsten U."/>
            <person name="Kuo D.H."/>
            <person name="Larsson T."/>
            <person name="Lv J."/>
            <person name="Arendt D."/>
            <person name="Savage R."/>
            <person name="Osoegawa K."/>
            <person name="de Jong P."/>
            <person name="Grimwood J."/>
            <person name="Chapman J.A."/>
            <person name="Shapiro H."/>
            <person name="Aerts A."/>
            <person name="Otillar R.P."/>
            <person name="Terry A.Y."/>
            <person name="Boore J.L."/>
            <person name="Grigoriev I.V."/>
            <person name="Lindberg D.R."/>
            <person name="Seaver E.C."/>
            <person name="Weisblat D.A."/>
            <person name="Putnam N.H."/>
            <person name="Rokhsar D.S."/>
        </authorList>
    </citation>
    <scope>NUCLEOTIDE SEQUENCE</scope>
    <source>
        <strain evidence="1 3">I ESC-2004</strain>
    </source>
</reference>
<dbReference type="HOGENOM" id="CLU_2148229_0_0_1"/>
<accession>R7TG99</accession>
<proteinExistence type="predicted"/>
<dbReference type="EMBL" id="AMQN01013260">
    <property type="status" value="NOT_ANNOTATED_CDS"/>
    <property type="molecule type" value="Genomic_DNA"/>
</dbReference>
<evidence type="ECO:0000313" key="2">
    <source>
        <dbReference type="EnsemblMetazoa" id="CapteP212588"/>
    </source>
</evidence>
<reference evidence="2" key="3">
    <citation type="submission" date="2015-06" db="UniProtKB">
        <authorList>
            <consortium name="EnsemblMetazoa"/>
        </authorList>
    </citation>
    <scope>IDENTIFICATION</scope>
</reference>